<reference evidence="1" key="1">
    <citation type="journal article" date="2014" name="Front. Microbiol.">
        <title>High frequency of phylogenetically diverse reductive dehalogenase-homologous genes in deep subseafloor sedimentary metagenomes.</title>
        <authorList>
            <person name="Kawai M."/>
            <person name="Futagami T."/>
            <person name="Toyoda A."/>
            <person name="Takaki Y."/>
            <person name="Nishi S."/>
            <person name="Hori S."/>
            <person name="Arai W."/>
            <person name="Tsubouchi T."/>
            <person name="Morono Y."/>
            <person name="Uchiyama I."/>
            <person name="Ito T."/>
            <person name="Fujiyama A."/>
            <person name="Inagaki F."/>
            <person name="Takami H."/>
        </authorList>
    </citation>
    <scope>NUCLEOTIDE SEQUENCE</scope>
    <source>
        <strain evidence="1">Expedition CK06-06</strain>
    </source>
</reference>
<dbReference type="AlphaFoldDB" id="X1C227"/>
<gene>
    <name evidence="1" type="ORF">S01H4_37687</name>
</gene>
<comment type="caution">
    <text evidence="1">The sequence shown here is derived from an EMBL/GenBank/DDBJ whole genome shotgun (WGS) entry which is preliminary data.</text>
</comment>
<organism evidence="1">
    <name type="scientific">marine sediment metagenome</name>
    <dbReference type="NCBI Taxonomy" id="412755"/>
    <lineage>
        <taxon>unclassified sequences</taxon>
        <taxon>metagenomes</taxon>
        <taxon>ecological metagenomes</taxon>
    </lineage>
</organism>
<sequence length="57" mass="6700">PLDSFTSCMDHTLNNLRLFTSGYKNPTARIVRRIILPLFIPNAIKKIRAWLREMLDK</sequence>
<proteinExistence type="predicted"/>
<dbReference type="EMBL" id="BART01020267">
    <property type="protein sequence ID" value="GAH02166.1"/>
    <property type="molecule type" value="Genomic_DNA"/>
</dbReference>
<name>X1C227_9ZZZZ</name>
<evidence type="ECO:0000313" key="1">
    <source>
        <dbReference type="EMBL" id="GAH02166.1"/>
    </source>
</evidence>
<protein>
    <submittedName>
        <fullName evidence="1">Uncharacterized protein</fullName>
    </submittedName>
</protein>
<feature type="non-terminal residue" evidence="1">
    <location>
        <position position="1"/>
    </location>
</feature>
<accession>X1C227</accession>